<dbReference type="Proteomes" id="UP000800200">
    <property type="component" value="Unassembled WGS sequence"/>
</dbReference>
<accession>A0A6A6EGN9</accession>
<gene>
    <name evidence="2" type="ORF">K469DRAFT_560498</name>
</gene>
<dbReference type="AlphaFoldDB" id="A0A6A6EGN9"/>
<proteinExistence type="predicted"/>
<dbReference type="OrthoDB" id="5362512at2759"/>
<keyword evidence="3" id="KW-1185">Reference proteome</keyword>
<organism evidence="2 3">
    <name type="scientific">Zopfia rhizophila CBS 207.26</name>
    <dbReference type="NCBI Taxonomy" id="1314779"/>
    <lineage>
        <taxon>Eukaryota</taxon>
        <taxon>Fungi</taxon>
        <taxon>Dikarya</taxon>
        <taxon>Ascomycota</taxon>
        <taxon>Pezizomycotina</taxon>
        <taxon>Dothideomycetes</taxon>
        <taxon>Dothideomycetes incertae sedis</taxon>
        <taxon>Zopfiaceae</taxon>
        <taxon>Zopfia</taxon>
    </lineage>
</organism>
<dbReference type="PANTHER" id="PTHR33112:SF9">
    <property type="entry name" value="HETEROKARYON INCOMPATIBILITY DOMAIN-CONTAINING PROTEIN"/>
    <property type="match status" value="1"/>
</dbReference>
<dbReference type="InterPro" id="IPR010730">
    <property type="entry name" value="HET"/>
</dbReference>
<evidence type="ECO:0000313" key="3">
    <source>
        <dbReference type="Proteomes" id="UP000800200"/>
    </source>
</evidence>
<dbReference type="EMBL" id="ML994619">
    <property type="protein sequence ID" value="KAF2190002.1"/>
    <property type="molecule type" value="Genomic_DNA"/>
</dbReference>
<evidence type="ECO:0000259" key="1">
    <source>
        <dbReference type="Pfam" id="PF06985"/>
    </source>
</evidence>
<sequence length="328" mass="37627">MLEQHHTLCVAGSSTDKPLPYRLLDLDSLHGNDVILRETQNEAGIYACLSYCWGGQHPLEITQRTLPDHKSRIPWARLPKTFQDAIAVARRLGIQYLWIDSLCIIQDDIDDWKSQSALMADIYRNALITLAASGSNGPSEGLYFSRDRAYAHHELSAYKGIYVRRGLQHLPADLPLLSRGWVFQERLLSPRFLHFGRQELIWECMERCTCECYCIPTPIVGWFEAKDSYNLNVLQALPPDNLAKAWRKVVRDYTQMKLSVTNDILPAISGAAKIIAQALERQNVRPKYLAGMWECWFIENLLWYTRIPSKASRPSMWRAPTFSWASVS</sequence>
<feature type="non-terminal residue" evidence="2">
    <location>
        <position position="328"/>
    </location>
</feature>
<feature type="domain" description="Heterokaryon incompatibility" evidence="1">
    <location>
        <begin position="46"/>
        <end position="185"/>
    </location>
</feature>
<protein>
    <submittedName>
        <fullName evidence="2">HET-domain-containing protein</fullName>
    </submittedName>
</protein>
<dbReference type="PANTHER" id="PTHR33112">
    <property type="entry name" value="DOMAIN PROTEIN, PUTATIVE-RELATED"/>
    <property type="match status" value="1"/>
</dbReference>
<reference evidence="2" key="1">
    <citation type="journal article" date="2020" name="Stud. Mycol.">
        <title>101 Dothideomycetes genomes: a test case for predicting lifestyles and emergence of pathogens.</title>
        <authorList>
            <person name="Haridas S."/>
            <person name="Albert R."/>
            <person name="Binder M."/>
            <person name="Bloem J."/>
            <person name="Labutti K."/>
            <person name="Salamov A."/>
            <person name="Andreopoulos B."/>
            <person name="Baker S."/>
            <person name="Barry K."/>
            <person name="Bills G."/>
            <person name="Bluhm B."/>
            <person name="Cannon C."/>
            <person name="Castanera R."/>
            <person name="Culley D."/>
            <person name="Daum C."/>
            <person name="Ezra D."/>
            <person name="Gonzalez J."/>
            <person name="Henrissat B."/>
            <person name="Kuo A."/>
            <person name="Liang C."/>
            <person name="Lipzen A."/>
            <person name="Lutzoni F."/>
            <person name="Magnuson J."/>
            <person name="Mondo S."/>
            <person name="Nolan M."/>
            <person name="Ohm R."/>
            <person name="Pangilinan J."/>
            <person name="Park H.-J."/>
            <person name="Ramirez L."/>
            <person name="Alfaro M."/>
            <person name="Sun H."/>
            <person name="Tritt A."/>
            <person name="Yoshinaga Y."/>
            <person name="Zwiers L.-H."/>
            <person name="Turgeon B."/>
            <person name="Goodwin S."/>
            <person name="Spatafora J."/>
            <person name="Crous P."/>
            <person name="Grigoriev I."/>
        </authorList>
    </citation>
    <scope>NUCLEOTIDE SEQUENCE</scope>
    <source>
        <strain evidence="2">CBS 207.26</strain>
    </source>
</reference>
<evidence type="ECO:0000313" key="2">
    <source>
        <dbReference type="EMBL" id="KAF2190002.1"/>
    </source>
</evidence>
<dbReference type="Pfam" id="PF06985">
    <property type="entry name" value="HET"/>
    <property type="match status" value="1"/>
</dbReference>
<name>A0A6A6EGN9_9PEZI</name>